<organism evidence="3">
    <name type="scientific">Arthrobacter saudimassiliensis</name>
    <dbReference type="NCBI Taxonomy" id="1461584"/>
    <lineage>
        <taxon>Bacteria</taxon>
        <taxon>Bacillati</taxon>
        <taxon>Actinomycetota</taxon>
        <taxon>Actinomycetes</taxon>
        <taxon>Micrococcales</taxon>
        <taxon>Micrococcaceae</taxon>
        <taxon>Arthrobacter</taxon>
    </lineage>
</organism>
<protein>
    <submittedName>
        <fullName evidence="3">Uncharacterized protein</fullName>
    </submittedName>
</protein>
<accession>A0A078MJV9</accession>
<dbReference type="EMBL" id="LN483070">
    <property type="protein sequence ID" value="CEA06565.1"/>
    <property type="molecule type" value="Genomic_DNA"/>
</dbReference>
<feature type="region of interest" description="Disordered" evidence="1">
    <location>
        <begin position="157"/>
        <end position="193"/>
    </location>
</feature>
<keyword evidence="2" id="KW-0732">Signal</keyword>
<feature type="signal peptide" evidence="2">
    <location>
        <begin position="1"/>
        <end position="30"/>
    </location>
</feature>
<evidence type="ECO:0000256" key="2">
    <source>
        <dbReference type="SAM" id="SignalP"/>
    </source>
</evidence>
<sequence length="193" mass="19819">MRFTLKSRTQRAAAVGVVALSMLAASGCSAVNDQATTQPYSPSDGIVENLGDLQLRNIMVASNGDGDPGRLLGTLVNGGTETVTLDLEVGESDLSWTIPAGGKVVFEDAPEAEVMVASVEVLPGTGLKGQADIGSESTELNIPVVDASLEEYAEYVPSPTPEATEPTDMGTATMEPTETGDQTGIDTGTADQG</sequence>
<dbReference type="AlphaFoldDB" id="A0A078MJV9"/>
<proteinExistence type="predicted"/>
<dbReference type="PROSITE" id="PS51257">
    <property type="entry name" value="PROKAR_LIPOPROTEIN"/>
    <property type="match status" value="1"/>
</dbReference>
<dbReference type="PATRIC" id="fig|1461584.3.peg.14"/>
<feature type="chain" id="PRO_5001742203" evidence="2">
    <location>
        <begin position="31"/>
        <end position="193"/>
    </location>
</feature>
<reference evidence="3" key="1">
    <citation type="submission" date="2014-07" db="EMBL/GenBank/DDBJ databases">
        <authorList>
            <person name="Urmite Genomes Urmite Genomes"/>
        </authorList>
    </citation>
    <scope>NUCLEOTIDE SEQUENCE</scope>
    <source>
        <strain evidence="3">11W110_air</strain>
    </source>
</reference>
<gene>
    <name evidence="3" type="ORF">BN1051_00014</name>
</gene>
<evidence type="ECO:0000313" key="3">
    <source>
        <dbReference type="EMBL" id="CEA06565.1"/>
    </source>
</evidence>
<name>A0A078MJV9_9MICC</name>
<evidence type="ECO:0000256" key="1">
    <source>
        <dbReference type="SAM" id="MobiDB-lite"/>
    </source>
</evidence>
<feature type="compositionally biased region" description="Polar residues" evidence="1">
    <location>
        <begin position="174"/>
        <end position="193"/>
    </location>
</feature>